<sequence length="121" mass="12744">MAPDLRPRARLSSLGHAWRGLRTLLRSEANARIHLAATLAVLIAGAALGLNAGEWALLVFAIALVWVAEALNTAIEHLANALHPERHPLIGQAKDIAAAGVLLAAISAVAIAALVLWQRYA</sequence>
<feature type="binding site" evidence="18">
    <location>
        <position position="28"/>
    </location>
    <ligand>
        <name>a divalent metal cation</name>
        <dbReference type="ChEBI" id="CHEBI:60240"/>
    </ligand>
</feature>
<evidence type="ECO:0000256" key="8">
    <source>
        <dbReference type="ARBA" id="ARBA00022777"/>
    </source>
</evidence>
<evidence type="ECO:0000256" key="9">
    <source>
        <dbReference type="ARBA" id="ARBA00022840"/>
    </source>
</evidence>
<keyword evidence="18" id="KW-0460">Magnesium</keyword>
<dbReference type="PANTHER" id="PTHR34299">
    <property type="entry name" value="DIACYLGLYCEROL KINASE"/>
    <property type="match status" value="1"/>
</dbReference>
<evidence type="ECO:0000256" key="19">
    <source>
        <dbReference type="SAM" id="Phobius"/>
    </source>
</evidence>
<feature type="binding site" evidence="17">
    <location>
        <begin position="94"/>
        <end position="95"/>
    </location>
    <ligand>
        <name>ATP</name>
        <dbReference type="ChEBI" id="CHEBI:30616"/>
    </ligand>
</feature>
<feature type="transmembrane region" description="Helical" evidence="19">
    <location>
        <begin position="96"/>
        <end position="117"/>
    </location>
</feature>
<organism evidence="20 21">
    <name type="scientific">Acidihalobacter aeolianus</name>
    <dbReference type="NCBI Taxonomy" id="2792603"/>
    <lineage>
        <taxon>Bacteria</taxon>
        <taxon>Pseudomonadati</taxon>
        <taxon>Pseudomonadota</taxon>
        <taxon>Gammaproteobacteria</taxon>
        <taxon>Chromatiales</taxon>
        <taxon>Ectothiorhodospiraceae</taxon>
        <taxon>Acidihalobacter</taxon>
    </lineage>
</organism>
<feature type="binding site" evidence="16">
    <location>
        <position position="69"/>
    </location>
    <ligand>
        <name>substrate</name>
    </ligand>
</feature>
<evidence type="ECO:0000256" key="1">
    <source>
        <dbReference type="ARBA" id="ARBA00004651"/>
    </source>
</evidence>
<keyword evidence="13" id="KW-0594">Phospholipid biosynthesis</keyword>
<evidence type="ECO:0000256" key="12">
    <source>
        <dbReference type="ARBA" id="ARBA00023136"/>
    </source>
</evidence>
<evidence type="ECO:0000256" key="3">
    <source>
        <dbReference type="ARBA" id="ARBA00022475"/>
    </source>
</evidence>
<evidence type="ECO:0000256" key="7">
    <source>
        <dbReference type="ARBA" id="ARBA00022741"/>
    </source>
</evidence>
<comment type="cofactor">
    <cofactor evidence="18">
        <name>Mg(2+)</name>
        <dbReference type="ChEBI" id="CHEBI:18420"/>
    </cofactor>
    <text evidence="18">Mn(2+), Zn(2+), Cd(2+) and Co(2+) support activity to lesser extents.</text>
</comment>
<dbReference type="RefSeq" id="WP_070073499.1">
    <property type="nucleotide sequence ID" value="NZ_CP017448.1"/>
</dbReference>
<dbReference type="AlphaFoldDB" id="A0A1D8KAH4"/>
<evidence type="ECO:0000256" key="14">
    <source>
        <dbReference type="ARBA" id="ARBA00023264"/>
    </source>
</evidence>
<dbReference type="InterPro" id="IPR000829">
    <property type="entry name" value="DAGK"/>
</dbReference>
<feature type="active site" description="Proton acceptor" evidence="15">
    <location>
        <position position="69"/>
    </location>
</feature>
<keyword evidence="14" id="KW-1208">Phospholipid metabolism</keyword>
<dbReference type="Proteomes" id="UP000095342">
    <property type="component" value="Chromosome"/>
</dbReference>
<keyword evidence="3" id="KW-1003">Cell membrane</keyword>
<dbReference type="GO" id="GO:0046872">
    <property type="term" value="F:metal ion binding"/>
    <property type="evidence" value="ECO:0007669"/>
    <property type="project" value="UniProtKB-KW"/>
</dbReference>
<keyword evidence="6 19" id="KW-0812">Transmembrane</keyword>
<evidence type="ECO:0000256" key="6">
    <source>
        <dbReference type="ARBA" id="ARBA00022692"/>
    </source>
</evidence>
<evidence type="ECO:0000256" key="13">
    <source>
        <dbReference type="ARBA" id="ARBA00023209"/>
    </source>
</evidence>
<evidence type="ECO:0000256" key="5">
    <source>
        <dbReference type="ARBA" id="ARBA00022679"/>
    </source>
</evidence>
<keyword evidence="10 19" id="KW-1133">Transmembrane helix</keyword>
<evidence type="ECO:0000256" key="11">
    <source>
        <dbReference type="ARBA" id="ARBA00023098"/>
    </source>
</evidence>
<keyword evidence="18" id="KW-0479">Metal-binding</keyword>
<dbReference type="KEGG" id="aaeo:BJI67_13680"/>
<dbReference type="PANTHER" id="PTHR34299:SF1">
    <property type="entry name" value="DIACYLGLYCEROL KINASE"/>
    <property type="match status" value="1"/>
</dbReference>
<evidence type="ECO:0000256" key="4">
    <source>
        <dbReference type="ARBA" id="ARBA00022516"/>
    </source>
</evidence>
<reference evidence="20 21" key="1">
    <citation type="submission" date="2016-09" db="EMBL/GenBank/DDBJ databases">
        <title>Acidihalobacter prosperus V6 (DSM14174).</title>
        <authorList>
            <person name="Khaleque H.N."/>
            <person name="Ramsay J.P."/>
            <person name="Murphy R.J.T."/>
            <person name="Kaksonen A.H."/>
            <person name="Boxall N.J."/>
            <person name="Watkin E.L.J."/>
        </authorList>
    </citation>
    <scope>NUCLEOTIDE SEQUENCE [LARGE SCALE GENOMIC DNA]</scope>
    <source>
        <strain evidence="20 21">V6</strain>
    </source>
</reference>
<dbReference type="Pfam" id="PF01219">
    <property type="entry name" value="DAGK_prokar"/>
    <property type="match status" value="1"/>
</dbReference>
<keyword evidence="12 19" id="KW-0472">Membrane</keyword>
<comment type="subcellular location">
    <subcellularLocation>
        <location evidence="1">Cell membrane</location>
        <topology evidence="1">Multi-pass membrane protein</topology>
    </subcellularLocation>
</comment>
<evidence type="ECO:0000256" key="15">
    <source>
        <dbReference type="PIRSR" id="PIRSR600829-1"/>
    </source>
</evidence>
<dbReference type="GO" id="GO:0005886">
    <property type="term" value="C:plasma membrane"/>
    <property type="evidence" value="ECO:0007669"/>
    <property type="project" value="UniProtKB-SubCell"/>
</dbReference>
<accession>A0A1D8KAH4</accession>
<dbReference type="GO" id="GO:0008654">
    <property type="term" value="P:phospholipid biosynthetic process"/>
    <property type="evidence" value="ECO:0007669"/>
    <property type="project" value="UniProtKB-KW"/>
</dbReference>
<dbReference type="GO" id="GO:0016301">
    <property type="term" value="F:kinase activity"/>
    <property type="evidence" value="ECO:0007669"/>
    <property type="project" value="UniProtKB-KW"/>
</dbReference>
<gene>
    <name evidence="20" type="ORF">BJI67_13680</name>
</gene>
<dbReference type="InterPro" id="IPR033717">
    <property type="entry name" value="UDPK"/>
</dbReference>
<feature type="binding site" evidence="17">
    <location>
        <position position="76"/>
    </location>
    <ligand>
        <name>ATP</name>
        <dbReference type="ChEBI" id="CHEBI:30616"/>
    </ligand>
</feature>
<keyword evidence="5" id="KW-0808">Transferase</keyword>
<keyword evidence="8" id="KW-0418">Kinase</keyword>
<dbReference type="EMBL" id="CP017448">
    <property type="protein sequence ID" value="AOV17969.1"/>
    <property type="molecule type" value="Genomic_DNA"/>
</dbReference>
<keyword evidence="4" id="KW-0444">Lipid biosynthesis</keyword>
<feature type="binding site" evidence="18">
    <location>
        <position position="76"/>
    </location>
    <ligand>
        <name>a divalent metal cation</name>
        <dbReference type="ChEBI" id="CHEBI:60240"/>
    </ligand>
</feature>
<evidence type="ECO:0000256" key="2">
    <source>
        <dbReference type="ARBA" id="ARBA00005967"/>
    </source>
</evidence>
<proteinExistence type="inferred from homology"/>
<evidence type="ECO:0000256" key="10">
    <source>
        <dbReference type="ARBA" id="ARBA00022989"/>
    </source>
</evidence>
<protein>
    <recommendedName>
        <fullName evidence="22">Diacylglycerol kinase</fullName>
    </recommendedName>
</protein>
<name>A0A1D8KAH4_9GAMM</name>
<dbReference type="InterPro" id="IPR036945">
    <property type="entry name" value="DAGK_sf"/>
</dbReference>
<evidence type="ECO:0000256" key="16">
    <source>
        <dbReference type="PIRSR" id="PIRSR600829-2"/>
    </source>
</evidence>
<evidence type="ECO:0008006" key="22">
    <source>
        <dbReference type="Google" id="ProtNLM"/>
    </source>
</evidence>
<feature type="binding site" evidence="17">
    <location>
        <begin position="85"/>
        <end position="87"/>
    </location>
    <ligand>
        <name>ATP</name>
        <dbReference type="ChEBI" id="CHEBI:30616"/>
    </ligand>
</feature>
<keyword evidence="21" id="KW-1185">Reference proteome</keyword>
<evidence type="ECO:0000313" key="21">
    <source>
        <dbReference type="Proteomes" id="UP000095342"/>
    </source>
</evidence>
<keyword evidence="9 17" id="KW-0067">ATP-binding</keyword>
<dbReference type="Gene3D" id="1.10.287.3610">
    <property type="match status" value="1"/>
</dbReference>
<feature type="binding site" evidence="17">
    <location>
        <position position="28"/>
    </location>
    <ligand>
        <name>ATP</name>
        <dbReference type="ChEBI" id="CHEBI:30616"/>
    </ligand>
</feature>
<dbReference type="CDD" id="cd14265">
    <property type="entry name" value="UDPK_IM_like"/>
    <property type="match status" value="1"/>
</dbReference>
<dbReference type="GO" id="GO:0005524">
    <property type="term" value="F:ATP binding"/>
    <property type="evidence" value="ECO:0007669"/>
    <property type="project" value="UniProtKB-KW"/>
</dbReference>
<evidence type="ECO:0000256" key="18">
    <source>
        <dbReference type="PIRSR" id="PIRSR600829-4"/>
    </source>
</evidence>
<evidence type="ECO:0000313" key="20">
    <source>
        <dbReference type="EMBL" id="AOV17969.1"/>
    </source>
</evidence>
<keyword evidence="11" id="KW-0443">Lipid metabolism</keyword>
<evidence type="ECO:0000256" key="17">
    <source>
        <dbReference type="PIRSR" id="PIRSR600829-3"/>
    </source>
</evidence>
<comment type="similarity">
    <text evidence="2">Belongs to the bacterial diacylglycerol kinase family.</text>
</comment>
<keyword evidence="7 17" id="KW-0547">Nucleotide-binding</keyword>